<evidence type="ECO:0000259" key="2">
    <source>
        <dbReference type="Pfam" id="PF13828"/>
    </source>
</evidence>
<keyword evidence="1" id="KW-0472">Membrane</keyword>
<evidence type="ECO:0000313" key="4">
    <source>
        <dbReference type="Proteomes" id="UP001259347"/>
    </source>
</evidence>
<keyword evidence="4" id="KW-1185">Reference proteome</keyword>
<evidence type="ECO:0000313" key="3">
    <source>
        <dbReference type="EMBL" id="MDR6868261.1"/>
    </source>
</evidence>
<name>A0ABU1SF94_9MICO</name>
<evidence type="ECO:0000256" key="1">
    <source>
        <dbReference type="SAM" id="Phobius"/>
    </source>
</evidence>
<dbReference type="InterPro" id="IPR025241">
    <property type="entry name" value="DUF4190"/>
</dbReference>
<dbReference type="EMBL" id="JAVDUM010000013">
    <property type="protein sequence ID" value="MDR6868261.1"/>
    <property type="molecule type" value="Genomic_DNA"/>
</dbReference>
<protein>
    <submittedName>
        <fullName evidence="3">CheY-specific phosphatase CheX</fullName>
    </submittedName>
</protein>
<comment type="caution">
    <text evidence="3">The sequence shown here is derived from an EMBL/GenBank/DDBJ whole genome shotgun (WGS) entry which is preliminary data.</text>
</comment>
<organism evidence="3 4">
    <name type="scientific">Microbacterium resistens</name>
    <dbReference type="NCBI Taxonomy" id="156977"/>
    <lineage>
        <taxon>Bacteria</taxon>
        <taxon>Bacillati</taxon>
        <taxon>Actinomycetota</taxon>
        <taxon>Actinomycetes</taxon>
        <taxon>Micrococcales</taxon>
        <taxon>Microbacteriaceae</taxon>
        <taxon>Microbacterium</taxon>
    </lineage>
</organism>
<feature type="transmembrane region" description="Helical" evidence="1">
    <location>
        <begin position="43"/>
        <end position="76"/>
    </location>
</feature>
<gene>
    <name evidence="3" type="ORF">J2Y69_002875</name>
</gene>
<dbReference type="Pfam" id="PF13828">
    <property type="entry name" value="DUF4190"/>
    <property type="match status" value="1"/>
</dbReference>
<keyword evidence="1" id="KW-1133">Transmembrane helix</keyword>
<dbReference type="Proteomes" id="UP001259347">
    <property type="component" value="Unassembled WGS sequence"/>
</dbReference>
<accession>A0ABU1SF94</accession>
<reference evidence="3 4" key="1">
    <citation type="submission" date="2023-07" db="EMBL/GenBank/DDBJ databases">
        <title>Sorghum-associated microbial communities from plants grown in Nebraska, USA.</title>
        <authorList>
            <person name="Schachtman D."/>
        </authorList>
    </citation>
    <scope>NUCLEOTIDE SEQUENCE [LARGE SCALE GENOMIC DNA]</scope>
    <source>
        <strain evidence="3 4">2980</strain>
    </source>
</reference>
<keyword evidence="1" id="KW-0812">Transmembrane</keyword>
<proteinExistence type="predicted"/>
<sequence length="78" mass="8044">MLSFIVVPLLASIVAVITGHMALGQTKRDPRLGGRGLAITGLVLGYIGVAGLIFVIVTLIISILLFGTVALTAIPFAQ</sequence>
<feature type="domain" description="DUF4190" evidence="2">
    <location>
        <begin position="2"/>
        <end position="53"/>
    </location>
</feature>